<dbReference type="AlphaFoldDB" id="A0A6P2CVS4"/>
<evidence type="ECO:0000313" key="4">
    <source>
        <dbReference type="Proteomes" id="UP000464178"/>
    </source>
</evidence>
<dbReference type="PANTHER" id="PTHR35149">
    <property type="entry name" value="SLL5132 PROTEIN"/>
    <property type="match status" value="1"/>
</dbReference>
<gene>
    <name evidence="3" type="ORF">SOIL9_65120</name>
</gene>
<evidence type="ECO:0000313" key="3">
    <source>
        <dbReference type="EMBL" id="VTR91202.1"/>
    </source>
</evidence>
<evidence type="ECO:0000259" key="1">
    <source>
        <dbReference type="Pfam" id="PF03235"/>
    </source>
</evidence>
<dbReference type="RefSeq" id="WP_162666233.1">
    <property type="nucleotide sequence ID" value="NZ_LR593886.1"/>
</dbReference>
<feature type="domain" description="GmrSD restriction endonucleases N-terminal" evidence="1">
    <location>
        <begin position="20"/>
        <end position="233"/>
    </location>
</feature>
<dbReference type="PANTHER" id="PTHR35149:SF2">
    <property type="entry name" value="DUF262 DOMAIN-CONTAINING PROTEIN"/>
    <property type="match status" value="1"/>
</dbReference>
<proteinExistence type="predicted"/>
<keyword evidence="4" id="KW-1185">Reference proteome</keyword>
<dbReference type="InterPro" id="IPR004919">
    <property type="entry name" value="GmrSD_N"/>
</dbReference>
<dbReference type="Pfam" id="PF07510">
    <property type="entry name" value="GmrSD_C"/>
    <property type="match status" value="1"/>
</dbReference>
<reference evidence="3 4" key="1">
    <citation type="submission" date="2019-05" db="EMBL/GenBank/DDBJ databases">
        <authorList>
            <consortium name="Science for Life Laboratories"/>
        </authorList>
    </citation>
    <scope>NUCLEOTIDE SEQUENCE [LARGE SCALE GENOMIC DNA]</scope>
    <source>
        <strain evidence="3">Soil9</strain>
    </source>
</reference>
<feature type="domain" description="GmrSD restriction endonucleases C-terminal" evidence="2">
    <location>
        <begin position="413"/>
        <end position="547"/>
    </location>
</feature>
<name>A0A6P2CVS4_9BACT</name>
<evidence type="ECO:0000259" key="2">
    <source>
        <dbReference type="Pfam" id="PF07510"/>
    </source>
</evidence>
<evidence type="ECO:0008006" key="5">
    <source>
        <dbReference type="Google" id="ProtNLM"/>
    </source>
</evidence>
<dbReference type="EMBL" id="LR593886">
    <property type="protein sequence ID" value="VTR91202.1"/>
    <property type="molecule type" value="Genomic_DNA"/>
</dbReference>
<accession>A0A6P2CVS4</accession>
<dbReference type="Pfam" id="PF03235">
    <property type="entry name" value="GmrSD_N"/>
    <property type="match status" value="1"/>
</dbReference>
<protein>
    <recommendedName>
        <fullName evidence="5">DUF262 domain-containing protein</fullName>
    </recommendedName>
</protein>
<dbReference type="KEGG" id="gms:SOIL9_65120"/>
<dbReference type="InterPro" id="IPR011089">
    <property type="entry name" value="GmrSD_C"/>
</dbReference>
<dbReference type="Proteomes" id="UP000464178">
    <property type="component" value="Chromosome"/>
</dbReference>
<organism evidence="3 4">
    <name type="scientific">Gemmata massiliana</name>
    <dbReference type="NCBI Taxonomy" id="1210884"/>
    <lineage>
        <taxon>Bacteria</taxon>
        <taxon>Pseudomonadati</taxon>
        <taxon>Planctomycetota</taxon>
        <taxon>Planctomycetia</taxon>
        <taxon>Gemmatales</taxon>
        <taxon>Gemmataceae</taxon>
        <taxon>Gemmata</taxon>
    </lineage>
</organism>
<sequence>MSAKYDVLSQTLELLLSPGTAIFRVPMFQRPYSWSETEVSQLADDIFSPTDKADLPYFLGSIVLAQANNDDQELGEIVLDGQQRLTTLSLLLAVLLERVRNADVPDVDEYAAYLFSRRLRAKRTPKIILQPQDAIIFEHLLTKPSDALLPEIKDTQLGQAIATLTERIKYYASSNPLFAHGLPAEVAMLERLLYEVEIVRISAPSERDAFRLFETLNDRGMALSAADLVKNKILSRCGSDIDEAVELWTSITELTEDDIVGFLRTYWIACHGFVRKNNLYDSYKKHIENMSVSAATNFVADLESLARVYREICAPSSQKQCQWGREASKILARLSDFNARSCRPALLAAAKYRSKDFEAIAKICESIIVRHSVICGRNSSMLEGFYHALAATLRDPSKDLSDIAKLKDFDPVPSNDEVTAAIKKIELVRVSPQWRVLLIRINEHLHPTELVVDEPSRVHVEHIFPQTPSSSALAESQIKPVDVKRYCTKLGNLTLLAGKRNIKISNGPFSLKKDTYATSDIAMTRELCKLTGWNNTAIEKRTADMANAIVLAYPHPREIASEK</sequence>